<dbReference type="EMBL" id="CAJMWW010000168">
    <property type="protein sequence ID" value="CAE6453759.1"/>
    <property type="molecule type" value="Genomic_DNA"/>
</dbReference>
<comment type="caution">
    <text evidence="1">The sequence shown here is derived from an EMBL/GenBank/DDBJ whole genome shotgun (WGS) entry which is preliminary data.</text>
</comment>
<reference evidence="1" key="1">
    <citation type="submission" date="2021-01" db="EMBL/GenBank/DDBJ databases">
        <authorList>
            <person name="Kaushik A."/>
        </authorList>
    </citation>
    <scope>NUCLEOTIDE SEQUENCE</scope>
    <source>
        <strain evidence="1">AG3-T5</strain>
    </source>
</reference>
<dbReference type="Proteomes" id="UP000663841">
    <property type="component" value="Unassembled WGS sequence"/>
</dbReference>
<accession>A0A8H3GJV3</accession>
<organism evidence="1 2">
    <name type="scientific">Rhizoctonia solani</name>
    <dbReference type="NCBI Taxonomy" id="456999"/>
    <lineage>
        <taxon>Eukaryota</taxon>
        <taxon>Fungi</taxon>
        <taxon>Dikarya</taxon>
        <taxon>Basidiomycota</taxon>
        <taxon>Agaricomycotina</taxon>
        <taxon>Agaricomycetes</taxon>
        <taxon>Cantharellales</taxon>
        <taxon>Ceratobasidiaceae</taxon>
        <taxon>Rhizoctonia</taxon>
    </lineage>
</organism>
<name>A0A8H3GJV3_9AGAM</name>
<dbReference type="AlphaFoldDB" id="A0A8H3GJV3"/>
<proteinExistence type="predicted"/>
<evidence type="ECO:0000313" key="1">
    <source>
        <dbReference type="EMBL" id="CAE6453759.1"/>
    </source>
</evidence>
<feature type="non-terminal residue" evidence="1">
    <location>
        <position position="1"/>
    </location>
</feature>
<gene>
    <name evidence="1" type="ORF">RDB_LOCUS132080</name>
</gene>
<evidence type="ECO:0000313" key="2">
    <source>
        <dbReference type="Proteomes" id="UP000663841"/>
    </source>
</evidence>
<sequence length="268" mass="28992">ETIEVKNASWGDTSVTTPVVVTGTCPLPHLVLHEHATVSLPILTPQAALRSLRSLPYLVLAWLGSLSSHSGSQPVTTTTSVALVRTFGNKICTGPWMAYIRLVIDSQIAFMLQSQLSIRTSLLFTLVLMPDARVDPTLTSERKKPDALVLDTAQTTGGYAHRSTLIQEPPFRISSPQALILDSATRNGNTNGRGSPYNGTRVSRNGLVGNILSTGPPCSLWSLRVYIHTTWQVRIKVFVVTDLQTEEPPLPCGIVHSAGTLQGFARTS</sequence>
<protein>
    <submittedName>
        <fullName evidence="1">Uncharacterized protein</fullName>
    </submittedName>
</protein>